<dbReference type="GO" id="GO:0009002">
    <property type="term" value="F:serine-type D-Ala-D-Ala carboxypeptidase activity"/>
    <property type="evidence" value="ECO:0007669"/>
    <property type="project" value="InterPro"/>
</dbReference>
<evidence type="ECO:0000256" key="7">
    <source>
        <dbReference type="ARBA" id="ARBA00022692"/>
    </source>
</evidence>
<evidence type="ECO:0000256" key="5">
    <source>
        <dbReference type="ARBA" id="ARBA00022645"/>
    </source>
</evidence>
<dbReference type="GO" id="GO:0008360">
    <property type="term" value="P:regulation of cell shape"/>
    <property type="evidence" value="ECO:0007669"/>
    <property type="project" value="UniProtKB-KW"/>
</dbReference>
<dbReference type="PANTHER" id="PTHR30627:SF2">
    <property type="entry name" value="PEPTIDOGLYCAN D,D-TRANSPEPTIDASE MRDA"/>
    <property type="match status" value="1"/>
</dbReference>
<dbReference type="Gene3D" id="3.40.710.10">
    <property type="entry name" value="DD-peptidase/beta-lactamase superfamily"/>
    <property type="match status" value="1"/>
</dbReference>
<keyword evidence="6" id="KW-0645">Protease</keyword>
<reference evidence="18" key="1">
    <citation type="journal article" date="2004" name="Environ. Microbiol.">
        <title>The genome of Desulfotalea psychrophila, a sulfate-reducing bacterium from permanently cold Arctic sediments.</title>
        <authorList>
            <person name="Rabus R."/>
            <person name="Ruepp A."/>
            <person name="Frickey T."/>
            <person name="Rattei T."/>
            <person name="Fartmann B."/>
            <person name="Stark M."/>
            <person name="Bauer M."/>
            <person name="Zibat A."/>
            <person name="Lombardot T."/>
            <person name="Becker I."/>
            <person name="Amann J."/>
            <person name="Gellner K."/>
            <person name="Teeling H."/>
            <person name="Leuschner W.D."/>
            <person name="Gloeckner F.-O."/>
            <person name="Lupas A.N."/>
            <person name="Amann R."/>
            <person name="Klenk H.-P."/>
        </authorList>
    </citation>
    <scope>NUCLEOTIDE SEQUENCE [LARGE SCALE GENOMIC DNA]</scope>
    <source>
        <strain evidence="18">DSM 12343 / LSv54</strain>
    </source>
</reference>
<dbReference type="InterPro" id="IPR050515">
    <property type="entry name" value="Beta-lactam/transpept"/>
</dbReference>
<evidence type="ECO:0000256" key="6">
    <source>
        <dbReference type="ARBA" id="ARBA00022670"/>
    </source>
</evidence>
<dbReference type="SUPFAM" id="SSF56601">
    <property type="entry name" value="beta-lactamase/transpeptidase-like"/>
    <property type="match status" value="1"/>
</dbReference>
<dbReference type="GO" id="GO:0008658">
    <property type="term" value="F:penicillin binding"/>
    <property type="evidence" value="ECO:0007669"/>
    <property type="project" value="InterPro"/>
</dbReference>
<protein>
    <submittedName>
        <fullName evidence="17">Probable penicillin-binding protein 2</fullName>
    </submittedName>
</protein>
<dbReference type="InterPro" id="IPR012338">
    <property type="entry name" value="Beta-lactam/transpept-like"/>
</dbReference>
<dbReference type="InterPro" id="IPR036138">
    <property type="entry name" value="PBP_dimer_sf"/>
</dbReference>
<dbReference type="InterPro" id="IPR017790">
    <property type="entry name" value="Penicillin-binding_protein_2"/>
</dbReference>
<proteinExistence type="predicted"/>
<keyword evidence="18" id="KW-1185">Reference proteome</keyword>
<dbReference type="HOGENOM" id="CLU_009289_1_2_7"/>
<evidence type="ECO:0000259" key="15">
    <source>
        <dbReference type="Pfam" id="PF00905"/>
    </source>
</evidence>
<dbReference type="EMBL" id="CR522870">
    <property type="protein sequence ID" value="CAG35812.1"/>
    <property type="molecule type" value="Genomic_DNA"/>
</dbReference>
<dbReference type="Pfam" id="PF03717">
    <property type="entry name" value="PBP_dimer"/>
    <property type="match status" value="1"/>
</dbReference>
<dbReference type="GO" id="GO:0005886">
    <property type="term" value="C:plasma membrane"/>
    <property type="evidence" value="ECO:0007669"/>
    <property type="project" value="UniProtKB-SubCell"/>
</dbReference>
<keyword evidence="12 14" id="KW-0472">Membrane</keyword>
<dbReference type="AlphaFoldDB" id="Q6APB2"/>
<evidence type="ECO:0000256" key="14">
    <source>
        <dbReference type="SAM" id="Phobius"/>
    </source>
</evidence>
<dbReference type="GO" id="GO:0006508">
    <property type="term" value="P:proteolysis"/>
    <property type="evidence" value="ECO:0007669"/>
    <property type="project" value="UniProtKB-KW"/>
</dbReference>
<name>Q6APB2_DESPS</name>
<keyword evidence="13" id="KW-0961">Cell wall biogenesis/degradation</keyword>
<keyword evidence="5" id="KW-0121">Carboxypeptidase</keyword>
<dbReference type="InterPro" id="IPR001460">
    <property type="entry name" value="PCN-bd_Tpept"/>
</dbReference>
<dbReference type="STRING" id="177439.DP1083"/>
<evidence type="ECO:0000256" key="12">
    <source>
        <dbReference type="ARBA" id="ARBA00023136"/>
    </source>
</evidence>
<dbReference type="PANTHER" id="PTHR30627">
    <property type="entry name" value="PEPTIDOGLYCAN D,D-TRANSPEPTIDASE"/>
    <property type="match status" value="1"/>
</dbReference>
<evidence type="ECO:0000256" key="8">
    <source>
        <dbReference type="ARBA" id="ARBA00022801"/>
    </source>
</evidence>
<organism evidence="17 18">
    <name type="scientific">Desulfotalea psychrophila (strain LSv54 / DSM 12343)</name>
    <dbReference type="NCBI Taxonomy" id="177439"/>
    <lineage>
        <taxon>Bacteria</taxon>
        <taxon>Pseudomonadati</taxon>
        <taxon>Thermodesulfobacteriota</taxon>
        <taxon>Desulfobulbia</taxon>
        <taxon>Desulfobulbales</taxon>
        <taxon>Desulfocapsaceae</taxon>
        <taxon>Desulfotalea</taxon>
    </lineage>
</organism>
<dbReference type="KEGG" id="dps:DP1083"/>
<evidence type="ECO:0000256" key="1">
    <source>
        <dbReference type="ARBA" id="ARBA00004167"/>
    </source>
</evidence>
<dbReference type="NCBIfam" id="TIGR03423">
    <property type="entry name" value="pbp2_mrdA"/>
    <property type="match status" value="1"/>
</dbReference>
<sequence length="642" mass="71476">MANSSQASAAKTFLVSAPMKSSNKRIENLSKVNLTALDFLRNRIYVPAGIIVVFFVLIMLRLWNLQVINGDYYAQRAESNRVRERQIAPPRGSVFDRNGTEIVSNRPSFNVVLIREGKGDVGKVLERIAPILDETVTDLWGRVRQAKKMARYEPIVLKKDVDWETLAYLENHNYNFSGVRIEVQPVRVYHYQDLAANVIGYLGSISKKSLEKSDHAIYRGGDIVGKSGMEKLREADLRGQKGQRISEVNAKGFEQRLLNKIEPLPGKDVYLTIDAGLQQTAEALMDASHKAGAVVVMEVKTGRILVAASTPSIHLEDFIGGISQKNWAKLRDNTERTPLINKVVQANYPPGSVYKMVTAMAALAEGIIDSESTIYCPGSYHFGNRRYGCWKRSGHGDMNLKQALAQSCDVYFYQLGERLGVDKLAEYAKKFGLGSRSGIEMEHEKGGLIPTMAWKKRVKKRRWQDGETLSVAIGQGFNLTTPLQICLMTSMLATHGKLYKPQLVEKVVDSSGLPVETFHPILLQELKGLEKYFDMIQVGMEEVVQGKRGTGRRSRIKGIDIAGKTGSAQVVHLSKSKGMKDNEIPYKERDHAWFTGFAPADNPEIAITVLVEHGLHGGSVAGPVARGVLKEYFRDRLQAAKK</sequence>
<evidence type="ECO:0000256" key="9">
    <source>
        <dbReference type="ARBA" id="ARBA00022960"/>
    </source>
</evidence>
<keyword evidence="4" id="KW-0997">Cell inner membrane</keyword>
<dbReference type="Proteomes" id="UP000000602">
    <property type="component" value="Chromosome"/>
</dbReference>
<keyword evidence="8" id="KW-0378">Hydrolase</keyword>
<evidence type="ECO:0000256" key="13">
    <source>
        <dbReference type="ARBA" id="ARBA00023316"/>
    </source>
</evidence>
<feature type="domain" description="Penicillin-binding protein dimerisation" evidence="16">
    <location>
        <begin position="87"/>
        <end position="252"/>
    </location>
</feature>
<keyword evidence="11 14" id="KW-1133">Transmembrane helix</keyword>
<keyword evidence="7 14" id="KW-0812">Transmembrane</keyword>
<dbReference type="FunFam" id="3.40.710.10:FF:000024">
    <property type="entry name" value="Penicillin-binding protein 2"/>
    <property type="match status" value="1"/>
</dbReference>
<dbReference type="InterPro" id="IPR005311">
    <property type="entry name" value="PBP_dimer"/>
</dbReference>
<dbReference type="GO" id="GO:0071972">
    <property type="term" value="F:peptidoglycan L,D-transpeptidase activity"/>
    <property type="evidence" value="ECO:0007669"/>
    <property type="project" value="TreeGrafter"/>
</dbReference>
<dbReference type="SUPFAM" id="SSF56519">
    <property type="entry name" value="Penicillin binding protein dimerisation domain"/>
    <property type="match status" value="1"/>
</dbReference>
<dbReference type="Pfam" id="PF00905">
    <property type="entry name" value="Transpeptidase"/>
    <property type="match status" value="1"/>
</dbReference>
<dbReference type="GO" id="GO:0071555">
    <property type="term" value="P:cell wall organization"/>
    <property type="evidence" value="ECO:0007669"/>
    <property type="project" value="UniProtKB-KW"/>
</dbReference>
<feature type="transmembrane region" description="Helical" evidence="14">
    <location>
        <begin position="44"/>
        <end position="63"/>
    </location>
</feature>
<dbReference type="Gene3D" id="3.90.1310.10">
    <property type="entry name" value="Penicillin-binding protein 2a (Domain 2)"/>
    <property type="match status" value="1"/>
</dbReference>
<keyword evidence="9" id="KW-0133">Cell shape</keyword>
<gene>
    <name evidence="17" type="ordered locus">DP1083</name>
</gene>
<dbReference type="eggNOG" id="COG0768">
    <property type="taxonomic scope" value="Bacteria"/>
</dbReference>
<comment type="subcellular location">
    <subcellularLocation>
        <location evidence="2">Cell membrane</location>
    </subcellularLocation>
    <subcellularLocation>
        <location evidence="1">Membrane</location>
        <topology evidence="1">Single-pass membrane protein</topology>
    </subcellularLocation>
</comment>
<evidence type="ECO:0000256" key="2">
    <source>
        <dbReference type="ARBA" id="ARBA00004236"/>
    </source>
</evidence>
<keyword evidence="3" id="KW-1003">Cell membrane</keyword>
<evidence type="ECO:0000259" key="16">
    <source>
        <dbReference type="Pfam" id="PF03717"/>
    </source>
</evidence>
<evidence type="ECO:0000256" key="4">
    <source>
        <dbReference type="ARBA" id="ARBA00022519"/>
    </source>
</evidence>
<accession>Q6APB2</accession>
<evidence type="ECO:0000256" key="10">
    <source>
        <dbReference type="ARBA" id="ARBA00022984"/>
    </source>
</evidence>
<evidence type="ECO:0000256" key="3">
    <source>
        <dbReference type="ARBA" id="ARBA00022475"/>
    </source>
</evidence>
<keyword evidence="10" id="KW-0573">Peptidoglycan synthesis</keyword>
<evidence type="ECO:0000313" key="17">
    <source>
        <dbReference type="EMBL" id="CAG35812.1"/>
    </source>
</evidence>
<dbReference type="Gene3D" id="3.30.1390.30">
    <property type="entry name" value="Penicillin-binding protein 2a, domain 3"/>
    <property type="match status" value="1"/>
</dbReference>
<feature type="domain" description="Penicillin-binding protein transpeptidase" evidence="15">
    <location>
        <begin position="292"/>
        <end position="629"/>
    </location>
</feature>
<evidence type="ECO:0000313" key="18">
    <source>
        <dbReference type="Proteomes" id="UP000000602"/>
    </source>
</evidence>
<dbReference type="GO" id="GO:0009252">
    <property type="term" value="P:peptidoglycan biosynthetic process"/>
    <property type="evidence" value="ECO:0007669"/>
    <property type="project" value="UniProtKB-KW"/>
</dbReference>
<evidence type="ECO:0000256" key="11">
    <source>
        <dbReference type="ARBA" id="ARBA00022989"/>
    </source>
</evidence>